<dbReference type="AlphaFoldDB" id="A0A4Y2DTJ6"/>
<comment type="caution">
    <text evidence="1">The sequence shown here is derived from an EMBL/GenBank/DDBJ whole genome shotgun (WGS) entry which is preliminary data.</text>
</comment>
<sequence>MYGHITYAPWQLQWRVRCSTSKPLEYLKELTDSYIITLLSSCSSHVHPTGSAAVMASGTGTWGGILSSCSEKKPAEIL</sequence>
<dbReference type="EMBL" id="BGPR01000423">
    <property type="protein sequence ID" value="GBM19429.1"/>
    <property type="molecule type" value="Genomic_DNA"/>
</dbReference>
<dbReference type="Proteomes" id="UP000499080">
    <property type="component" value="Unassembled WGS sequence"/>
</dbReference>
<evidence type="ECO:0000313" key="2">
    <source>
        <dbReference type="Proteomes" id="UP000499080"/>
    </source>
</evidence>
<organism evidence="1 2">
    <name type="scientific">Araneus ventricosus</name>
    <name type="common">Orbweaver spider</name>
    <name type="synonym">Epeira ventricosa</name>
    <dbReference type="NCBI Taxonomy" id="182803"/>
    <lineage>
        <taxon>Eukaryota</taxon>
        <taxon>Metazoa</taxon>
        <taxon>Ecdysozoa</taxon>
        <taxon>Arthropoda</taxon>
        <taxon>Chelicerata</taxon>
        <taxon>Arachnida</taxon>
        <taxon>Araneae</taxon>
        <taxon>Araneomorphae</taxon>
        <taxon>Entelegynae</taxon>
        <taxon>Araneoidea</taxon>
        <taxon>Araneidae</taxon>
        <taxon>Araneus</taxon>
    </lineage>
</organism>
<evidence type="ECO:0000313" key="1">
    <source>
        <dbReference type="EMBL" id="GBM19429.1"/>
    </source>
</evidence>
<gene>
    <name evidence="1" type="ORF">AVEN_17195_1</name>
</gene>
<protein>
    <submittedName>
        <fullName evidence="1">Uncharacterized protein</fullName>
    </submittedName>
</protein>
<name>A0A4Y2DTJ6_ARAVE</name>
<accession>A0A4Y2DTJ6</accession>
<reference evidence="1 2" key="1">
    <citation type="journal article" date="2019" name="Sci. Rep.">
        <title>Orb-weaving spider Araneus ventricosus genome elucidates the spidroin gene catalogue.</title>
        <authorList>
            <person name="Kono N."/>
            <person name="Nakamura H."/>
            <person name="Ohtoshi R."/>
            <person name="Moran D.A.P."/>
            <person name="Shinohara A."/>
            <person name="Yoshida Y."/>
            <person name="Fujiwara M."/>
            <person name="Mori M."/>
            <person name="Tomita M."/>
            <person name="Arakawa K."/>
        </authorList>
    </citation>
    <scope>NUCLEOTIDE SEQUENCE [LARGE SCALE GENOMIC DNA]</scope>
</reference>
<keyword evidence="2" id="KW-1185">Reference proteome</keyword>
<proteinExistence type="predicted"/>